<organism evidence="7 8">
    <name type="scientific">Aspergillus pseudoustus</name>
    <dbReference type="NCBI Taxonomy" id="1810923"/>
    <lineage>
        <taxon>Eukaryota</taxon>
        <taxon>Fungi</taxon>
        <taxon>Dikarya</taxon>
        <taxon>Ascomycota</taxon>
        <taxon>Pezizomycotina</taxon>
        <taxon>Eurotiomycetes</taxon>
        <taxon>Eurotiomycetidae</taxon>
        <taxon>Eurotiales</taxon>
        <taxon>Aspergillaceae</taxon>
        <taxon>Aspergillus</taxon>
        <taxon>Aspergillus subgen. Nidulantes</taxon>
    </lineage>
</organism>
<sequence length="353" mass="39147">MVDEAFEVYNLDGELQMRIPLSTKGKYGAERMMYHRADLHAALKERATGAEYLGQPAVLRTSSRVVRCDPEKGIVELAAGETLSADLIIGADGIKSAIREYVVGEEVLARPTGFSAYRMMIPTEELAQQENFTKVIDPRRGCTTMVIGRDRRLIMGPARNGTIYSIVALVPDENMNEDSRKTTWTTKGDHDKMMATFADFPSWARKPLQLAKTSASESGLGLWQLRDLDPLPTWQRGRAILIGDAAHAMLPTQGQGASQAIEDAEALGAFFKDLEDGIDRPCYSLESVGQINEAVFRCRYGRSSTIQAYSRQAAKPATEPGDRKVNMNPAEFMDYNCNYPGALEWARKQEIPV</sequence>
<evidence type="ECO:0000259" key="6">
    <source>
        <dbReference type="Pfam" id="PF01494"/>
    </source>
</evidence>
<name>A0ABR4KY65_9EURO</name>
<reference evidence="7 8" key="1">
    <citation type="submission" date="2024-07" db="EMBL/GenBank/DDBJ databases">
        <title>Section-level genome sequencing and comparative genomics of Aspergillus sections Usti and Cavernicolus.</title>
        <authorList>
            <consortium name="Lawrence Berkeley National Laboratory"/>
            <person name="Nybo J.L."/>
            <person name="Vesth T.C."/>
            <person name="Theobald S."/>
            <person name="Frisvad J.C."/>
            <person name="Larsen T.O."/>
            <person name="Kjaerboelling I."/>
            <person name="Rothschild-Mancinelli K."/>
            <person name="Lyhne E.K."/>
            <person name="Kogle M.E."/>
            <person name="Barry K."/>
            <person name="Clum A."/>
            <person name="Na H."/>
            <person name="Ledsgaard L."/>
            <person name="Lin J."/>
            <person name="Lipzen A."/>
            <person name="Kuo A."/>
            <person name="Riley R."/>
            <person name="Mondo S."/>
            <person name="Labutti K."/>
            <person name="Haridas S."/>
            <person name="Pangalinan J."/>
            <person name="Salamov A.A."/>
            <person name="Simmons B.A."/>
            <person name="Magnuson J.K."/>
            <person name="Chen J."/>
            <person name="Drula E."/>
            <person name="Henrissat B."/>
            <person name="Wiebenga A."/>
            <person name="Lubbers R.J."/>
            <person name="Gomes A.C."/>
            <person name="Makela M.R."/>
            <person name="Stajich J."/>
            <person name="Grigoriev I.V."/>
            <person name="Mortensen U.H."/>
            <person name="De Vries R.P."/>
            <person name="Baker S.E."/>
            <person name="Andersen M.R."/>
        </authorList>
    </citation>
    <scope>NUCLEOTIDE SEQUENCE [LARGE SCALE GENOMIC DNA]</scope>
    <source>
        <strain evidence="7 8">CBS 123904</strain>
    </source>
</reference>
<protein>
    <recommendedName>
        <fullName evidence="6">FAD-binding domain-containing protein</fullName>
    </recommendedName>
</protein>
<evidence type="ECO:0000313" key="7">
    <source>
        <dbReference type="EMBL" id="KAL2857236.1"/>
    </source>
</evidence>
<dbReference type="PANTHER" id="PTHR13789:SF314">
    <property type="entry name" value="FAD-BINDING DOMAIN-CONTAINING PROTEIN"/>
    <property type="match status" value="1"/>
</dbReference>
<comment type="caution">
    <text evidence="7">The sequence shown here is derived from an EMBL/GenBank/DDBJ whole genome shotgun (WGS) entry which is preliminary data.</text>
</comment>
<dbReference type="InterPro" id="IPR036188">
    <property type="entry name" value="FAD/NAD-bd_sf"/>
</dbReference>
<dbReference type="Gene3D" id="3.50.50.60">
    <property type="entry name" value="FAD/NAD(P)-binding domain"/>
    <property type="match status" value="1"/>
</dbReference>
<evidence type="ECO:0000313" key="8">
    <source>
        <dbReference type="Proteomes" id="UP001610446"/>
    </source>
</evidence>
<accession>A0ABR4KY65</accession>
<dbReference type="SUPFAM" id="SSF51905">
    <property type="entry name" value="FAD/NAD(P)-binding domain"/>
    <property type="match status" value="1"/>
</dbReference>
<gene>
    <name evidence="7" type="ORF">BJY01DRAFT_136914</name>
</gene>
<evidence type="ECO:0000256" key="1">
    <source>
        <dbReference type="ARBA" id="ARBA00007992"/>
    </source>
</evidence>
<dbReference type="InterPro" id="IPR050493">
    <property type="entry name" value="FAD-dep_Monooxygenase_BioMet"/>
</dbReference>
<dbReference type="PANTHER" id="PTHR13789">
    <property type="entry name" value="MONOOXYGENASE"/>
    <property type="match status" value="1"/>
</dbReference>
<dbReference type="Pfam" id="PF01494">
    <property type="entry name" value="FAD_binding_3"/>
    <property type="match status" value="1"/>
</dbReference>
<evidence type="ECO:0000256" key="5">
    <source>
        <dbReference type="ARBA" id="ARBA00023033"/>
    </source>
</evidence>
<comment type="similarity">
    <text evidence="1">Belongs to the paxM FAD-dependent monooxygenase family.</text>
</comment>
<keyword evidence="2" id="KW-0285">Flavoprotein</keyword>
<evidence type="ECO:0000256" key="3">
    <source>
        <dbReference type="ARBA" id="ARBA00022827"/>
    </source>
</evidence>
<keyword evidence="8" id="KW-1185">Reference proteome</keyword>
<dbReference type="EMBL" id="JBFXLU010000004">
    <property type="protein sequence ID" value="KAL2857236.1"/>
    <property type="molecule type" value="Genomic_DNA"/>
</dbReference>
<evidence type="ECO:0000256" key="4">
    <source>
        <dbReference type="ARBA" id="ARBA00023002"/>
    </source>
</evidence>
<feature type="domain" description="FAD-binding" evidence="6">
    <location>
        <begin position="80"/>
        <end position="269"/>
    </location>
</feature>
<keyword evidence="3" id="KW-0274">FAD</keyword>
<keyword evidence="5" id="KW-0503">Monooxygenase</keyword>
<dbReference type="PRINTS" id="PR00420">
    <property type="entry name" value="RNGMNOXGNASE"/>
</dbReference>
<keyword evidence="4" id="KW-0560">Oxidoreductase</keyword>
<dbReference type="Proteomes" id="UP001610446">
    <property type="component" value="Unassembled WGS sequence"/>
</dbReference>
<dbReference type="InterPro" id="IPR002938">
    <property type="entry name" value="FAD-bd"/>
</dbReference>
<proteinExistence type="inferred from homology"/>
<dbReference type="SUPFAM" id="SSF54373">
    <property type="entry name" value="FAD-linked reductases, C-terminal domain"/>
    <property type="match status" value="1"/>
</dbReference>
<evidence type="ECO:0000256" key="2">
    <source>
        <dbReference type="ARBA" id="ARBA00022630"/>
    </source>
</evidence>